<dbReference type="Pfam" id="PF13715">
    <property type="entry name" value="CarbopepD_reg_2"/>
    <property type="match status" value="1"/>
</dbReference>
<dbReference type="InterPro" id="IPR039426">
    <property type="entry name" value="TonB-dep_rcpt-like"/>
</dbReference>
<gene>
    <name evidence="8" type="ORF">SAMN05660862_1327</name>
</gene>
<dbReference type="SUPFAM" id="SSF56935">
    <property type="entry name" value="Porins"/>
    <property type="match status" value="1"/>
</dbReference>
<dbReference type="InterPro" id="IPR008969">
    <property type="entry name" value="CarboxyPept-like_regulatory"/>
</dbReference>
<dbReference type="InterPro" id="IPR023996">
    <property type="entry name" value="TonB-dep_OMP_SusC/RagA"/>
</dbReference>
<reference evidence="8 9" key="1">
    <citation type="submission" date="2017-04" db="EMBL/GenBank/DDBJ databases">
        <authorList>
            <person name="Afonso C.L."/>
            <person name="Miller P.J."/>
            <person name="Scott M.A."/>
            <person name="Spackman E."/>
            <person name="Goraichik I."/>
            <person name="Dimitrov K.M."/>
            <person name="Suarez D.L."/>
            <person name="Swayne D.E."/>
        </authorList>
    </citation>
    <scope>NUCLEOTIDE SEQUENCE [LARGE SCALE GENOMIC DNA]</scope>
    <source>
        <strain evidence="8 9">DSM 22418</strain>
    </source>
</reference>
<comment type="similarity">
    <text evidence="7">Belongs to the TonB-dependent receptor family.</text>
</comment>
<dbReference type="AlphaFoldDB" id="A0A1X7J1L1"/>
<dbReference type="SUPFAM" id="SSF49464">
    <property type="entry name" value="Carboxypeptidase regulatory domain-like"/>
    <property type="match status" value="1"/>
</dbReference>
<keyword evidence="3 7" id="KW-1134">Transmembrane beta strand</keyword>
<dbReference type="NCBIfam" id="TIGR04057">
    <property type="entry name" value="SusC_RagA_signa"/>
    <property type="match status" value="1"/>
</dbReference>
<dbReference type="OrthoDB" id="9768177at2"/>
<proteinExistence type="inferred from homology"/>
<accession>A0A1X7J1L1</accession>
<dbReference type="InterPro" id="IPR023997">
    <property type="entry name" value="TonB-dep_OMP_SusC/RagA_CS"/>
</dbReference>
<keyword evidence="9" id="KW-1185">Reference proteome</keyword>
<keyword evidence="5 7" id="KW-0472">Membrane</keyword>
<protein>
    <submittedName>
        <fullName evidence="8">TonB-linked outer membrane protein, SusC/RagA family</fullName>
    </submittedName>
</protein>
<keyword evidence="4 7" id="KW-0812">Transmembrane</keyword>
<evidence type="ECO:0000256" key="1">
    <source>
        <dbReference type="ARBA" id="ARBA00004571"/>
    </source>
</evidence>
<dbReference type="InterPro" id="IPR037066">
    <property type="entry name" value="Plug_dom_sf"/>
</dbReference>
<dbReference type="Pfam" id="PF07715">
    <property type="entry name" value="Plug"/>
    <property type="match status" value="1"/>
</dbReference>
<name>A0A1X7J1L1_9SPHI</name>
<keyword evidence="6 7" id="KW-0998">Cell outer membrane</keyword>
<dbReference type="Proteomes" id="UP000192980">
    <property type="component" value="Unassembled WGS sequence"/>
</dbReference>
<dbReference type="GO" id="GO:0009279">
    <property type="term" value="C:cell outer membrane"/>
    <property type="evidence" value="ECO:0007669"/>
    <property type="project" value="UniProtKB-SubCell"/>
</dbReference>
<evidence type="ECO:0000256" key="7">
    <source>
        <dbReference type="PROSITE-ProRule" id="PRU01360"/>
    </source>
</evidence>
<evidence type="ECO:0000256" key="4">
    <source>
        <dbReference type="ARBA" id="ARBA00022692"/>
    </source>
</evidence>
<evidence type="ECO:0000256" key="2">
    <source>
        <dbReference type="ARBA" id="ARBA00022448"/>
    </source>
</evidence>
<evidence type="ECO:0000256" key="6">
    <source>
        <dbReference type="ARBA" id="ARBA00023237"/>
    </source>
</evidence>
<dbReference type="NCBIfam" id="TIGR04056">
    <property type="entry name" value="OMP_RagA_SusC"/>
    <property type="match status" value="1"/>
</dbReference>
<organism evidence="8 9">
    <name type="scientific">Sphingobacterium psychroaquaticum</name>
    <dbReference type="NCBI Taxonomy" id="561061"/>
    <lineage>
        <taxon>Bacteria</taxon>
        <taxon>Pseudomonadati</taxon>
        <taxon>Bacteroidota</taxon>
        <taxon>Sphingobacteriia</taxon>
        <taxon>Sphingobacteriales</taxon>
        <taxon>Sphingobacteriaceae</taxon>
        <taxon>Sphingobacterium</taxon>
    </lineage>
</organism>
<dbReference type="Gene3D" id="2.170.130.10">
    <property type="entry name" value="TonB-dependent receptor, plug domain"/>
    <property type="match status" value="1"/>
</dbReference>
<dbReference type="STRING" id="561061.SAMN05660862_1327"/>
<evidence type="ECO:0000313" key="8">
    <source>
        <dbReference type="EMBL" id="SMG21222.1"/>
    </source>
</evidence>
<dbReference type="PROSITE" id="PS52016">
    <property type="entry name" value="TONB_DEPENDENT_REC_3"/>
    <property type="match status" value="1"/>
</dbReference>
<dbReference type="EMBL" id="FXAU01000002">
    <property type="protein sequence ID" value="SMG21222.1"/>
    <property type="molecule type" value="Genomic_DNA"/>
</dbReference>
<dbReference type="Gene3D" id="2.40.170.20">
    <property type="entry name" value="TonB-dependent receptor, beta-barrel domain"/>
    <property type="match status" value="1"/>
</dbReference>
<evidence type="ECO:0000256" key="3">
    <source>
        <dbReference type="ARBA" id="ARBA00022452"/>
    </source>
</evidence>
<comment type="subcellular location">
    <subcellularLocation>
        <location evidence="1 7">Cell outer membrane</location>
        <topology evidence="1 7">Multi-pass membrane protein</topology>
    </subcellularLocation>
</comment>
<dbReference type="InterPro" id="IPR036942">
    <property type="entry name" value="Beta-barrel_TonB_sf"/>
</dbReference>
<dbReference type="InterPro" id="IPR012910">
    <property type="entry name" value="Plug_dom"/>
</dbReference>
<sequence>MNKKKFWGLLHVYLHRYKLKTRLLVNHQILLAMKLTILLMVSFLVQVSANSFGQNVKVNFKSQRLEVVLNELKKQTGYSFLINSNYLKNARPVSIEAYNVPLAKVLDEVFSKQPFNYIVSDRIITINPEPKDEEEVVQQSISGRVLGDGGKGLAGVTIVEVGTTNTTNSGEGGHFSIRMTNPNGALRFSSIGYISVDKPAANNMTVRLAIEDKNIDEVVVTGFQKIDKSKFTGSVSQVDKKNIDRSGALDVSRMLQGAAAGVSVQNTSGTFGATPKIRIRGNSSISANQEPLYVVNGVPITSPANVAVNQLYSGDPASVLGSAIAGLNAQDIEDIQILKDGAASALYGTRAANGVISITTKKGAYNSKSVNLSTALSVGLKPSIGSFNLMNSAQEMQLYKEMYDRGYLSNANWPTYTGAFTEAYRQLALRNYTLDQAYDELNRSAKANTNWFDVLFRNNLIQEHSLSFSGGGDKHTYYVSGSFADDNGQSIGFGTKRYTTDARTVFNITPKIDLDVNLNWSARDQKTPGTNESKTLASSNYFEVTREFEINPFLYAMQTSRAMYPYKADGSYNYYLENLTPFNIVEELKENFNDIKAQEVRLILRPTYRILKNLRYDGTFAIRRNQSKVSHIVTERSNMANAYRVDYNDVLRTQNALLYQDPRDPYAYRESILPEGGYRYLWNTMQSFWSARNQLSFTERFGDHNLSVMAGVEIEKTYVDRDYSKAYGYMYYGGKVAAPSALAMIYAVNRDDRTYIETFQDRRSVGFYGNIQYSFKDKYNFDVSGRQDGSNMFGRMQRSKFLPNYGLGFAWNAHKEAFFENLNSSGKIDYLKFRVSHALRGNSFETSPMLNANYINMVRLDPVNSSKGINVLDPELYNLAWEKDYTTNFAFDLSLFNRLTLTAEYYTRRNKDLVVPFDIAQEDGYVSKRINFGTMRNNGVDITLGYRNLLNKEDFKWDVTLIYGYVKNKLIDGEAQSAQLSRITNPNGYPITDYPLEGLFGFNYSRLSTEGRPLFNSDKGETQGIALASRDRSLITYLGSRQPLGTGSIANSFQYKGLEFRVFLTYSYGHKVFTQPIYQRAYDDSGSKSGDLNYRWQTIGDEKYTNIPGLMSTIQRIHVGTQSNMDETAYNRSDFRAADASNLRLSEVLLAYDIGQFLNRRVPTVKNARVMLSANNLYYWASGRLRGVDPDLYLSGGTSLPNPRSFSLRLLLGF</sequence>
<keyword evidence="2 7" id="KW-0813">Transport</keyword>
<evidence type="ECO:0000256" key="5">
    <source>
        <dbReference type="ARBA" id="ARBA00023136"/>
    </source>
</evidence>
<evidence type="ECO:0000313" key="9">
    <source>
        <dbReference type="Proteomes" id="UP000192980"/>
    </source>
</evidence>